<feature type="transmembrane region" description="Helical" evidence="7">
    <location>
        <begin position="150"/>
        <end position="176"/>
    </location>
</feature>
<comment type="subcellular location">
    <subcellularLocation>
        <location evidence="1 7">Cell membrane</location>
        <topology evidence="1 7">Multi-pass membrane protein</topology>
    </subcellularLocation>
</comment>
<evidence type="ECO:0000256" key="4">
    <source>
        <dbReference type="ARBA" id="ARBA00022692"/>
    </source>
</evidence>
<dbReference type="PANTHER" id="PTHR43386:SF22">
    <property type="entry name" value="OLIGOPEPTIDE TRANSPORT SYSTEM PERMEASE PROTEIN OPPC"/>
    <property type="match status" value="1"/>
</dbReference>
<gene>
    <name evidence="9" type="primary">oppC</name>
    <name evidence="9" type="ORF">GCM10011346_05260</name>
</gene>
<dbReference type="Proteomes" id="UP000641206">
    <property type="component" value="Unassembled WGS sequence"/>
</dbReference>
<keyword evidence="10" id="KW-1185">Reference proteome</keyword>
<dbReference type="RefSeq" id="WP_188732922.1">
    <property type="nucleotide sequence ID" value="NZ_BMLW01000001.1"/>
</dbReference>
<feature type="domain" description="ABC transmembrane type-1" evidence="8">
    <location>
        <begin position="102"/>
        <end position="291"/>
    </location>
</feature>
<dbReference type="Pfam" id="PF12911">
    <property type="entry name" value="OppC_N"/>
    <property type="match status" value="1"/>
</dbReference>
<reference evidence="10" key="1">
    <citation type="journal article" date="2019" name="Int. J. Syst. Evol. Microbiol.">
        <title>The Global Catalogue of Microorganisms (GCM) 10K type strain sequencing project: providing services to taxonomists for standard genome sequencing and annotation.</title>
        <authorList>
            <consortium name="The Broad Institute Genomics Platform"/>
            <consortium name="The Broad Institute Genome Sequencing Center for Infectious Disease"/>
            <person name="Wu L."/>
            <person name="Ma J."/>
        </authorList>
    </citation>
    <scope>NUCLEOTIDE SEQUENCE [LARGE SCALE GENOMIC DNA]</scope>
    <source>
        <strain evidence="10">CGMCC 1.7693</strain>
    </source>
</reference>
<evidence type="ECO:0000313" key="9">
    <source>
        <dbReference type="EMBL" id="GGP07807.1"/>
    </source>
</evidence>
<dbReference type="CDD" id="cd06261">
    <property type="entry name" value="TM_PBP2"/>
    <property type="match status" value="1"/>
</dbReference>
<evidence type="ECO:0000256" key="5">
    <source>
        <dbReference type="ARBA" id="ARBA00022989"/>
    </source>
</evidence>
<feature type="transmembrane region" description="Helical" evidence="7">
    <location>
        <begin position="104"/>
        <end position="130"/>
    </location>
</feature>
<evidence type="ECO:0000259" key="8">
    <source>
        <dbReference type="PROSITE" id="PS50928"/>
    </source>
</evidence>
<feature type="transmembrane region" description="Helical" evidence="7">
    <location>
        <begin position="219"/>
        <end position="248"/>
    </location>
</feature>
<dbReference type="Gene3D" id="1.10.3720.10">
    <property type="entry name" value="MetI-like"/>
    <property type="match status" value="1"/>
</dbReference>
<dbReference type="Pfam" id="PF00528">
    <property type="entry name" value="BPD_transp_1"/>
    <property type="match status" value="1"/>
</dbReference>
<organism evidence="9 10">
    <name type="scientific">Oceanobacillus neutriphilus</name>
    <dbReference type="NCBI Taxonomy" id="531815"/>
    <lineage>
        <taxon>Bacteria</taxon>
        <taxon>Bacillati</taxon>
        <taxon>Bacillota</taxon>
        <taxon>Bacilli</taxon>
        <taxon>Bacillales</taxon>
        <taxon>Bacillaceae</taxon>
        <taxon>Oceanobacillus</taxon>
    </lineage>
</organism>
<comment type="similarity">
    <text evidence="7">Belongs to the binding-protein-dependent transport system permease family.</text>
</comment>
<proteinExistence type="inferred from homology"/>
<evidence type="ECO:0000256" key="3">
    <source>
        <dbReference type="ARBA" id="ARBA00022475"/>
    </source>
</evidence>
<dbReference type="SUPFAM" id="SSF161098">
    <property type="entry name" value="MetI-like"/>
    <property type="match status" value="1"/>
</dbReference>
<feature type="transmembrane region" description="Helical" evidence="7">
    <location>
        <begin position="268"/>
        <end position="291"/>
    </location>
</feature>
<dbReference type="PANTHER" id="PTHR43386">
    <property type="entry name" value="OLIGOPEPTIDE TRANSPORT SYSTEM PERMEASE PROTEIN APPC"/>
    <property type="match status" value="1"/>
</dbReference>
<evidence type="ECO:0000313" key="10">
    <source>
        <dbReference type="Proteomes" id="UP000641206"/>
    </source>
</evidence>
<feature type="transmembrane region" description="Helical" evidence="7">
    <location>
        <begin position="41"/>
        <end position="62"/>
    </location>
</feature>
<comment type="caution">
    <text evidence="9">The sequence shown here is derived from an EMBL/GenBank/DDBJ whole genome shotgun (WGS) entry which is preliminary data.</text>
</comment>
<dbReference type="InterPro" id="IPR025966">
    <property type="entry name" value="OppC_N"/>
</dbReference>
<evidence type="ECO:0000256" key="2">
    <source>
        <dbReference type="ARBA" id="ARBA00022448"/>
    </source>
</evidence>
<keyword evidence="3" id="KW-1003">Cell membrane</keyword>
<accession>A0ABQ2NQG0</accession>
<protein>
    <submittedName>
        <fullName evidence="9">Diguanylate cyclase</fullName>
    </submittedName>
</protein>
<keyword evidence="6 7" id="KW-0472">Membrane</keyword>
<keyword evidence="5 7" id="KW-1133">Transmembrane helix</keyword>
<evidence type="ECO:0000256" key="7">
    <source>
        <dbReference type="RuleBase" id="RU363032"/>
    </source>
</evidence>
<evidence type="ECO:0000256" key="6">
    <source>
        <dbReference type="ARBA" id="ARBA00023136"/>
    </source>
</evidence>
<dbReference type="InterPro" id="IPR050366">
    <property type="entry name" value="BP-dependent_transpt_permease"/>
</dbReference>
<dbReference type="EMBL" id="BMLW01000001">
    <property type="protein sequence ID" value="GGP07807.1"/>
    <property type="molecule type" value="Genomic_DNA"/>
</dbReference>
<keyword evidence="2 7" id="KW-0813">Transport</keyword>
<dbReference type="InterPro" id="IPR000515">
    <property type="entry name" value="MetI-like"/>
</dbReference>
<evidence type="ECO:0000256" key="1">
    <source>
        <dbReference type="ARBA" id="ARBA00004651"/>
    </source>
</evidence>
<sequence length="304" mass="33751">MDIAKEKFRHVGKDNEKGELITRKSDSFWKDVWRRLSGNKAAMFSLVFLVLLLIMAIVGPMMTPQSYNVNDLMNTNQSPGKEHWFGTDSLGRELWDRVWIGARVSIAIGFMAAIFQTIIGLIIGGIAGFYGGRLDMFIMRFIDVMISIPYLIFVILIMVIMGSGIVPIVIAIALTGWLEMARLVRGQIMQLKNEEFIISAVSLGAGSLRLIFKHLIPNTLGVVIVSLTVAIPNAIFAEAFLSFIGIGIKPPMTSWGQLADIGMQVMQVYPYQLLIPAVFISLTMLALQLFGDGLRDALDPKLRK</sequence>
<dbReference type="PROSITE" id="PS50928">
    <property type="entry name" value="ABC_TM1"/>
    <property type="match status" value="1"/>
</dbReference>
<keyword evidence="4 7" id="KW-0812">Transmembrane</keyword>
<name>A0ABQ2NQG0_9BACI</name>
<dbReference type="InterPro" id="IPR035906">
    <property type="entry name" value="MetI-like_sf"/>
</dbReference>